<proteinExistence type="predicted"/>
<evidence type="ECO:0000313" key="2">
    <source>
        <dbReference type="EMBL" id="QYW02342.1"/>
    </source>
</evidence>
<protein>
    <submittedName>
        <fullName evidence="2">Holin class II</fullName>
    </submittedName>
</protein>
<keyword evidence="1" id="KW-0472">Membrane</keyword>
<evidence type="ECO:0000313" key="3">
    <source>
        <dbReference type="Proteomes" id="UP000827220"/>
    </source>
</evidence>
<keyword evidence="1" id="KW-0812">Transmembrane</keyword>
<keyword evidence="3" id="KW-1185">Reference proteome</keyword>
<evidence type="ECO:0000256" key="1">
    <source>
        <dbReference type="SAM" id="Phobius"/>
    </source>
</evidence>
<keyword evidence="1" id="KW-1133">Transmembrane helix</keyword>
<organism evidence="2 3">
    <name type="scientific">Burkholderia phage Paku</name>
    <dbReference type="NCBI Taxonomy" id="2859650"/>
    <lineage>
        <taxon>Viruses</taxon>
        <taxon>Duplodnaviria</taxon>
        <taxon>Heunggongvirae</taxon>
        <taxon>Uroviricota</taxon>
        <taxon>Caudoviricetes</taxon>
        <taxon>Autographivirales</taxon>
        <taxon>Autonotataviridae</taxon>
        <taxon>Pakuvirus</taxon>
        <taxon>Pakuvirus paku</taxon>
    </lineage>
</organism>
<name>A0AAE7WN17_9CAUD</name>
<sequence length="62" mass="6573">MNSREVVSAAAQAAPPVGVLGASYFGHTLNEWLVIGSAALLVCQFIVIAPKVYRTLTGKEKK</sequence>
<gene>
    <name evidence="2" type="ORF">CPT_Paku_048</name>
</gene>
<reference evidence="2" key="1">
    <citation type="submission" date="2021-06" db="EMBL/GenBank/DDBJ databases">
        <title>Complete genome sequence of Burkholderia cenocepacia phage Paku.</title>
        <authorList>
            <person name="Rezene S."/>
            <person name="Yao G."/>
            <person name="Burrowes B."/>
            <person name="Liu M."/>
            <person name="Gill J."/>
        </authorList>
    </citation>
    <scope>NUCLEOTIDE SEQUENCE</scope>
</reference>
<dbReference type="Proteomes" id="UP000827220">
    <property type="component" value="Segment"/>
</dbReference>
<accession>A0AAE7WN17</accession>
<feature type="transmembrane region" description="Helical" evidence="1">
    <location>
        <begin position="31"/>
        <end position="53"/>
    </location>
</feature>
<dbReference type="EMBL" id="MZ326863">
    <property type="protein sequence ID" value="QYW02342.1"/>
    <property type="molecule type" value="Genomic_DNA"/>
</dbReference>